<dbReference type="EMBL" id="AHKH01000198">
    <property type="protein sequence ID" value="EHQ58792.1"/>
    <property type="molecule type" value="Genomic_DNA"/>
</dbReference>
<reference evidence="1 2" key="1">
    <citation type="journal article" date="2012" name="J. Bacteriol.">
        <title>Genome Sequence of the Pattern-Forming Social Bacterium Paenibacillus dendritiformis C454 Chiral Morphotype.</title>
        <authorList>
            <person name="Sirota-Madi A."/>
            <person name="Olender T."/>
            <person name="Helman Y."/>
            <person name="Brainis I."/>
            <person name="Finkelshtein A."/>
            <person name="Roth D."/>
            <person name="Hagai E."/>
            <person name="Leshkowitz D."/>
            <person name="Brodsky L."/>
            <person name="Galatenko V."/>
            <person name="Nikolaev V."/>
            <person name="Gutnick D.L."/>
            <person name="Lancet D."/>
            <person name="Ben-Jacob E."/>
        </authorList>
    </citation>
    <scope>NUCLEOTIDE SEQUENCE [LARGE SCALE GENOMIC DNA]</scope>
    <source>
        <strain evidence="1 2">C454</strain>
    </source>
</reference>
<dbReference type="Proteomes" id="UP000003900">
    <property type="component" value="Unassembled WGS sequence"/>
</dbReference>
<organism evidence="1 2">
    <name type="scientific">Paenibacillus dendritiformis C454</name>
    <dbReference type="NCBI Taxonomy" id="1131935"/>
    <lineage>
        <taxon>Bacteria</taxon>
        <taxon>Bacillati</taxon>
        <taxon>Bacillota</taxon>
        <taxon>Bacilli</taxon>
        <taxon>Bacillales</taxon>
        <taxon>Paenibacillaceae</taxon>
        <taxon>Paenibacillus</taxon>
    </lineage>
</organism>
<proteinExistence type="predicted"/>
<dbReference type="PATRIC" id="fig|1131935.3.peg.5936"/>
<protein>
    <recommendedName>
        <fullName evidence="3">DUF2489 domain-containing protein</fullName>
    </recommendedName>
</protein>
<keyword evidence="2" id="KW-1185">Reference proteome</keyword>
<dbReference type="OrthoDB" id="2679360at2"/>
<comment type="caution">
    <text evidence="1">The sequence shown here is derived from an EMBL/GenBank/DDBJ whole genome shotgun (WGS) entry which is preliminary data.</text>
</comment>
<gene>
    <name evidence="1" type="ORF">PDENDC454_28665</name>
</gene>
<evidence type="ECO:0008006" key="3">
    <source>
        <dbReference type="Google" id="ProtNLM"/>
    </source>
</evidence>
<dbReference type="AlphaFoldDB" id="H3SQ72"/>
<sequence>MGDNRAGIEETKSILRRMISKDIAIHTGCHLLSGMYHRGAHWVWYDFAEYCSLLQDVPLPPEYLQWNQSALGERLAKLDIYEEPVLKLARQLLAELEEGFDLP</sequence>
<evidence type="ECO:0000313" key="2">
    <source>
        <dbReference type="Proteomes" id="UP000003900"/>
    </source>
</evidence>
<dbReference type="RefSeq" id="WP_006680194.1">
    <property type="nucleotide sequence ID" value="NZ_AHKH01000198.1"/>
</dbReference>
<accession>H3SQ72</accession>
<evidence type="ECO:0000313" key="1">
    <source>
        <dbReference type="EMBL" id="EHQ58792.1"/>
    </source>
</evidence>
<name>H3SQ72_9BACL</name>